<dbReference type="PANTHER" id="PTHR44936:SF5">
    <property type="entry name" value="SENSOR HISTIDINE KINASE ENVZ"/>
    <property type="match status" value="1"/>
</dbReference>
<feature type="domain" description="Histidine kinase" evidence="17">
    <location>
        <begin position="263"/>
        <end position="460"/>
    </location>
</feature>
<dbReference type="EC" id="2.7.13.3" evidence="3"/>
<evidence type="ECO:0000259" key="17">
    <source>
        <dbReference type="PROSITE" id="PS50109"/>
    </source>
</evidence>
<evidence type="ECO:0000256" key="8">
    <source>
        <dbReference type="ARBA" id="ARBA00022692"/>
    </source>
</evidence>
<comment type="caution">
    <text evidence="19">The sequence shown here is derived from an EMBL/GenBank/DDBJ whole genome shotgun (WGS) entry which is preliminary data.</text>
</comment>
<keyword evidence="6" id="KW-0597">Phosphoprotein</keyword>
<keyword evidence="9" id="KW-0547">Nucleotide-binding</keyword>
<dbReference type="PANTHER" id="PTHR44936">
    <property type="entry name" value="SENSOR PROTEIN CREC"/>
    <property type="match status" value="1"/>
</dbReference>
<dbReference type="InterPro" id="IPR003594">
    <property type="entry name" value="HATPase_dom"/>
</dbReference>
<protein>
    <recommendedName>
        <fullName evidence="3">histidine kinase</fullName>
        <ecNumber evidence="3">2.7.13.3</ecNumber>
    </recommendedName>
</protein>
<dbReference type="Pfam" id="PF02518">
    <property type="entry name" value="HATPase_c"/>
    <property type="match status" value="1"/>
</dbReference>
<feature type="domain" description="HAMP" evidence="18">
    <location>
        <begin position="204"/>
        <end position="255"/>
    </location>
</feature>
<keyword evidence="7" id="KW-0808">Transferase</keyword>
<dbReference type="InterPro" id="IPR004358">
    <property type="entry name" value="Sig_transdc_His_kin-like_C"/>
</dbReference>
<evidence type="ECO:0000256" key="2">
    <source>
        <dbReference type="ARBA" id="ARBA00004429"/>
    </source>
</evidence>
<dbReference type="InterPro" id="IPR005467">
    <property type="entry name" value="His_kinase_dom"/>
</dbReference>
<evidence type="ECO:0000256" key="3">
    <source>
        <dbReference type="ARBA" id="ARBA00012438"/>
    </source>
</evidence>
<evidence type="ECO:0000256" key="15">
    <source>
        <dbReference type="SAM" id="MobiDB-lite"/>
    </source>
</evidence>
<keyword evidence="8 16" id="KW-0812">Transmembrane</keyword>
<evidence type="ECO:0000259" key="18">
    <source>
        <dbReference type="PROSITE" id="PS50885"/>
    </source>
</evidence>
<evidence type="ECO:0000256" key="1">
    <source>
        <dbReference type="ARBA" id="ARBA00000085"/>
    </source>
</evidence>
<evidence type="ECO:0000256" key="11">
    <source>
        <dbReference type="ARBA" id="ARBA00022840"/>
    </source>
</evidence>
<comment type="catalytic activity">
    <reaction evidence="1">
        <text>ATP + protein L-histidine = ADP + protein N-phospho-L-histidine.</text>
        <dbReference type="EC" id="2.7.13.3"/>
    </reaction>
</comment>
<sequence length="461" mass="50438">MTFRGADENEGLPGPETNPGHSTRGASILSHPHTPRFVAYVAVVFVALVAVQLTASLLFYQAIDRKTLKDDHARRIAELLVVSDRLHAITPEQLSDAMSTRYLHADVTSVPAIAPGAMNGDLEEIARQIVLWEPSLAGRSLSLARVTGQNGGEDLVGSIWLGEGNWLNFRSIDIASMWPIASRAIVTTFVTSVVLLAIGLRMLLLLARPLRRLTAAADLIGHGREVAIREEGPRDLRDLAHAMNLMQGRIARLLRDQTKSFEAISHDLRTPLARQKVAAELVEDEELSKLLLANVDEMEALLASLQQFLRVQHMVATPETVDLLPFIHGVVAPFADRVEIRARSSPEIRTYPEPLALAIAAVTQNAVQYGTHASVDIEPDENGQWAIVIEDDGPGIPPEYYEDILDPFFRLDEARARNTAGFGLGIPMAHRLMTHFHGAIAFAPSRSGGLSARLRIPVPDA</sequence>
<dbReference type="SMART" id="SM00304">
    <property type="entry name" value="HAMP"/>
    <property type="match status" value="2"/>
</dbReference>
<evidence type="ECO:0000256" key="10">
    <source>
        <dbReference type="ARBA" id="ARBA00022777"/>
    </source>
</evidence>
<reference evidence="19" key="1">
    <citation type="submission" date="2022-09" db="EMBL/GenBank/DDBJ databases">
        <title>Novosphingobium sp. Nov., a polycyclic aromatic hydrocarbon-degrading bacterium isolated form mangrove sediments in HongKong.</title>
        <authorList>
            <person name="Hu Z."/>
        </authorList>
    </citation>
    <scope>NUCLEOTIDE SEQUENCE</scope>
    <source>
        <strain evidence="19">HK4-1</strain>
    </source>
</reference>
<keyword evidence="20" id="KW-1185">Reference proteome</keyword>
<dbReference type="InterPro" id="IPR036097">
    <property type="entry name" value="HisK_dim/P_sf"/>
</dbReference>
<dbReference type="PROSITE" id="PS50885">
    <property type="entry name" value="HAMP"/>
    <property type="match status" value="1"/>
</dbReference>
<dbReference type="Proteomes" id="UP001165583">
    <property type="component" value="Unassembled WGS sequence"/>
</dbReference>
<dbReference type="InterPro" id="IPR050980">
    <property type="entry name" value="2C_sensor_his_kinase"/>
</dbReference>
<accession>A0ABT2I909</accession>
<keyword evidence="12 16" id="KW-1133">Transmembrane helix</keyword>
<feature type="transmembrane region" description="Helical" evidence="16">
    <location>
        <begin position="184"/>
        <end position="207"/>
    </location>
</feature>
<dbReference type="Gene3D" id="1.10.287.130">
    <property type="match status" value="1"/>
</dbReference>
<evidence type="ECO:0000256" key="6">
    <source>
        <dbReference type="ARBA" id="ARBA00022553"/>
    </source>
</evidence>
<dbReference type="SUPFAM" id="SSF47384">
    <property type="entry name" value="Homodimeric domain of signal transducing histidine kinase"/>
    <property type="match status" value="1"/>
</dbReference>
<evidence type="ECO:0000256" key="5">
    <source>
        <dbReference type="ARBA" id="ARBA00022519"/>
    </source>
</evidence>
<evidence type="ECO:0000256" key="12">
    <source>
        <dbReference type="ARBA" id="ARBA00022989"/>
    </source>
</evidence>
<keyword evidence="11" id="KW-0067">ATP-binding</keyword>
<dbReference type="PRINTS" id="PR00344">
    <property type="entry name" value="BCTRLSENSOR"/>
</dbReference>
<keyword evidence="13" id="KW-0902">Two-component regulatory system</keyword>
<proteinExistence type="predicted"/>
<evidence type="ECO:0000256" key="14">
    <source>
        <dbReference type="ARBA" id="ARBA00023136"/>
    </source>
</evidence>
<dbReference type="InterPro" id="IPR003660">
    <property type="entry name" value="HAMP_dom"/>
</dbReference>
<organism evidence="19 20">
    <name type="scientific">Novosphingobium mangrovi</name>
    <name type="common">ex Huang et al. 2023</name>
    <dbReference type="NCBI Taxonomy" id="2976432"/>
    <lineage>
        <taxon>Bacteria</taxon>
        <taxon>Pseudomonadati</taxon>
        <taxon>Pseudomonadota</taxon>
        <taxon>Alphaproteobacteria</taxon>
        <taxon>Sphingomonadales</taxon>
        <taxon>Sphingomonadaceae</taxon>
        <taxon>Novosphingobium</taxon>
    </lineage>
</organism>
<feature type="region of interest" description="Disordered" evidence="15">
    <location>
        <begin position="1"/>
        <end position="28"/>
    </location>
</feature>
<keyword evidence="5" id="KW-0997">Cell inner membrane</keyword>
<dbReference type="SUPFAM" id="SSF55874">
    <property type="entry name" value="ATPase domain of HSP90 chaperone/DNA topoisomerase II/histidine kinase"/>
    <property type="match status" value="1"/>
</dbReference>
<keyword evidence="4" id="KW-1003">Cell membrane</keyword>
<dbReference type="Gene3D" id="3.30.565.10">
    <property type="entry name" value="Histidine kinase-like ATPase, C-terminal domain"/>
    <property type="match status" value="1"/>
</dbReference>
<feature type="transmembrane region" description="Helical" evidence="16">
    <location>
        <begin position="37"/>
        <end position="60"/>
    </location>
</feature>
<evidence type="ECO:0000256" key="16">
    <source>
        <dbReference type="SAM" id="Phobius"/>
    </source>
</evidence>
<name>A0ABT2I909_9SPHN</name>
<dbReference type="CDD" id="cd00082">
    <property type="entry name" value="HisKA"/>
    <property type="match status" value="1"/>
</dbReference>
<dbReference type="PROSITE" id="PS50109">
    <property type="entry name" value="HIS_KIN"/>
    <property type="match status" value="1"/>
</dbReference>
<dbReference type="InterPro" id="IPR003661">
    <property type="entry name" value="HisK_dim/P_dom"/>
</dbReference>
<dbReference type="SMART" id="SM00387">
    <property type="entry name" value="HATPase_c"/>
    <property type="match status" value="1"/>
</dbReference>
<evidence type="ECO:0000313" key="20">
    <source>
        <dbReference type="Proteomes" id="UP001165583"/>
    </source>
</evidence>
<evidence type="ECO:0000256" key="13">
    <source>
        <dbReference type="ARBA" id="ARBA00023012"/>
    </source>
</evidence>
<evidence type="ECO:0000256" key="9">
    <source>
        <dbReference type="ARBA" id="ARBA00022741"/>
    </source>
</evidence>
<gene>
    <name evidence="19" type="ORF">NZK81_15835</name>
</gene>
<comment type="subcellular location">
    <subcellularLocation>
        <location evidence="2">Cell inner membrane</location>
        <topology evidence="2">Multi-pass membrane protein</topology>
    </subcellularLocation>
</comment>
<evidence type="ECO:0000256" key="4">
    <source>
        <dbReference type="ARBA" id="ARBA00022475"/>
    </source>
</evidence>
<evidence type="ECO:0000256" key="7">
    <source>
        <dbReference type="ARBA" id="ARBA00022679"/>
    </source>
</evidence>
<keyword evidence="14 16" id="KW-0472">Membrane</keyword>
<dbReference type="RefSeq" id="WP_260047045.1">
    <property type="nucleotide sequence ID" value="NZ_JANZXA010000011.1"/>
</dbReference>
<dbReference type="GO" id="GO:0016301">
    <property type="term" value="F:kinase activity"/>
    <property type="evidence" value="ECO:0007669"/>
    <property type="project" value="UniProtKB-KW"/>
</dbReference>
<dbReference type="SMART" id="SM00388">
    <property type="entry name" value="HisKA"/>
    <property type="match status" value="1"/>
</dbReference>
<keyword evidence="10 19" id="KW-0418">Kinase</keyword>
<dbReference type="InterPro" id="IPR036890">
    <property type="entry name" value="HATPase_C_sf"/>
</dbReference>
<evidence type="ECO:0000313" key="19">
    <source>
        <dbReference type="EMBL" id="MCT2401022.1"/>
    </source>
</evidence>
<dbReference type="EMBL" id="JANZXA010000011">
    <property type="protein sequence ID" value="MCT2401022.1"/>
    <property type="molecule type" value="Genomic_DNA"/>
</dbReference>